<sequence length="54" mass="6266">MYCVLLVTIPCEQHKRHKCCKSADPANGLNWVPFPCEQKYSHFKSPKFPRTLST</sequence>
<reference evidence="1" key="1">
    <citation type="submission" date="2014-09" db="EMBL/GenBank/DDBJ databases">
        <authorList>
            <person name="Magalhaes I.L.F."/>
            <person name="Oliveira U."/>
            <person name="Santos F.R."/>
            <person name="Vidigal T.H.D.A."/>
            <person name="Brescovit A.D."/>
            <person name="Santos A.J."/>
        </authorList>
    </citation>
    <scope>NUCLEOTIDE SEQUENCE</scope>
    <source>
        <tissue evidence="1">Shoot tissue taken approximately 20 cm above the soil surface</tissue>
    </source>
</reference>
<evidence type="ECO:0000313" key="1">
    <source>
        <dbReference type="EMBL" id="JAD43569.1"/>
    </source>
</evidence>
<proteinExistence type="predicted"/>
<protein>
    <submittedName>
        <fullName evidence="1">Uncharacterized protein</fullName>
    </submittedName>
</protein>
<dbReference type="AlphaFoldDB" id="A0A0A8ZW29"/>
<dbReference type="EMBL" id="GBRH01254326">
    <property type="protein sequence ID" value="JAD43569.1"/>
    <property type="molecule type" value="Transcribed_RNA"/>
</dbReference>
<organism evidence="1">
    <name type="scientific">Arundo donax</name>
    <name type="common">Giant reed</name>
    <name type="synonym">Donax arundinaceus</name>
    <dbReference type="NCBI Taxonomy" id="35708"/>
    <lineage>
        <taxon>Eukaryota</taxon>
        <taxon>Viridiplantae</taxon>
        <taxon>Streptophyta</taxon>
        <taxon>Embryophyta</taxon>
        <taxon>Tracheophyta</taxon>
        <taxon>Spermatophyta</taxon>
        <taxon>Magnoliopsida</taxon>
        <taxon>Liliopsida</taxon>
        <taxon>Poales</taxon>
        <taxon>Poaceae</taxon>
        <taxon>PACMAD clade</taxon>
        <taxon>Arundinoideae</taxon>
        <taxon>Arundineae</taxon>
        <taxon>Arundo</taxon>
    </lineage>
</organism>
<reference evidence="1" key="2">
    <citation type="journal article" date="2015" name="Data Brief">
        <title>Shoot transcriptome of the giant reed, Arundo donax.</title>
        <authorList>
            <person name="Barrero R.A."/>
            <person name="Guerrero F.D."/>
            <person name="Moolhuijzen P."/>
            <person name="Goolsby J.A."/>
            <person name="Tidwell J."/>
            <person name="Bellgard S.E."/>
            <person name="Bellgard M.I."/>
        </authorList>
    </citation>
    <scope>NUCLEOTIDE SEQUENCE</scope>
    <source>
        <tissue evidence="1">Shoot tissue taken approximately 20 cm above the soil surface</tissue>
    </source>
</reference>
<accession>A0A0A8ZW29</accession>
<name>A0A0A8ZW29_ARUDO</name>